<dbReference type="WBParaSite" id="nRc.2.0.1.t11623-RA">
    <property type="protein sequence ID" value="nRc.2.0.1.t11623-RA"/>
    <property type="gene ID" value="nRc.2.0.1.g11623"/>
</dbReference>
<name>A0A915ICW0_ROMCU</name>
<sequence>MQILHTNGISKPALQSTMFKLGYFFDDMVIYCKFKGLQCQNGVRLIGEPVISADVDVAKTRSGIAEGLQLTLTIDEKEFTGSSED</sequence>
<accession>A0A915ICW0</accession>
<organism evidence="1 2">
    <name type="scientific">Romanomermis culicivorax</name>
    <name type="common">Nematode worm</name>
    <dbReference type="NCBI Taxonomy" id="13658"/>
    <lineage>
        <taxon>Eukaryota</taxon>
        <taxon>Metazoa</taxon>
        <taxon>Ecdysozoa</taxon>
        <taxon>Nematoda</taxon>
        <taxon>Enoplea</taxon>
        <taxon>Dorylaimia</taxon>
        <taxon>Mermithida</taxon>
        <taxon>Mermithoidea</taxon>
        <taxon>Mermithidae</taxon>
        <taxon>Romanomermis</taxon>
    </lineage>
</organism>
<reference evidence="2" key="1">
    <citation type="submission" date="2022-11" db="UniProtKB">
        <authorList>
            <consortium name="WormBaseParasite"/>
        </authorList>
    </citation>
    <scope>IDENTIFICATION</scope>
</reference>
<dbReference type="Proteomes" id="UP000887565">
    <property type="component" value="Unplaced"/>
</dbReference>
<evidence type="ECO:0000313" key="2">
    <source>
        <dbReference type="WBParaSite" id="nRc.2.0.1.t11623-RA"/>
    </source>
</evidence>
<dbReference type="AlphaFoldDB" id="A0A915ICW0"/>
<keyword evidence="1" id="KW-1185">Reference proteome</keyword>
<evidence type="ECO:0000313" key="1">
    <source>
        <dbReference type="Proteomes" id="UP000887565"/>
    </source>
</evidence>
<proteinExistence type="predicted"/>
<protein>
    <submittedName>
        <fullName evidence="2">Uncharacterized protein</fullName>
    </submittedName>
</protein>